<reference evidence="7" key="1">
    <citation type="journal article" date="2015" name="Nature">
        <title>Complex archaea that bridge the gap between prokaryotes and eukaryotes.</title>
        <authorList>
            <person name="Spang A."/>
            <person name="Saw J.H."/>
            <person name="Jorgensen S.L."/>
            <person name="Zaremba-Niedzwiedzka K."/>
            <person name="Martijn J."/>
            <person name="Lind A.E."/>
            <person name="van Eijk R."/>
            <person name="Schleper C."/>
            <person name="Guy L."/>
            <person name="Ettema T.J."/>
        </authorList>
    </citation>
    <scope>NUCLEOTIDE SEQUENCE</scope>
</reference>
<evidence type="ECO:0000256" key="2">
    <source>
        <dbReference type="ARBA" id="ARBA00023015"/>
    </source>
</evidence>
<dbReference type="InterPro" id="IPR039420">
    <property type="entry name" value="WalR-like"/>
</dbReference>
<evidence type="ECO:0008006" key="8">
    <source>
        <dbReference type="Google" id="ProtNLM"/>
    </source>
</evidence>
<evidence type="ECO:0000256" key="1">
    <source>
        <dbReference type="ARBA" id="ARBA00022553"/>
    </source>
</evidence>
<dbReference type="Pfam" id="PF00196">
    <property type="entry name" value="GerE"/>
    <property type="match status" value="1"/>
</dbReference>
<dbReference type="InterPro" id="IPR011006">
    <property type="entry name" value="CheY-like_superfamily"/>
</dbReference>
<dbReference type="SUPFAM" id="SSF52172">
    <property type="entry name" value="CheY-like"/>
    <property type="match status" value="1"/>
</dbReference>
<dbReference type="PRINTS" id="PR00038">
    <property type="entry name" value="HTHLUXR"/>
</dbReference>
<evidence type="ECO:0000313" key="7">
    <source>
        <dbReference type="EMBL" id="KKM21630.1"/>
    </source>
</evidence>
<dbReference type="PROSITE" id="PS50043">
    <property type="entry name" value="HTH_LUXR_2"/>
    <property type="match status" value="1"/>
</dbReference>
<gene>
    <name evidence="7" type="ORF">LCGC14_1633480</name>
</gene>
<proteinExistence type="predicted"/>
<evidence type="ECO:0000256" key="3">
    <source>
        <dbReference type="ARBA" id="ARBA00023125"/>
    </source>
</evidence>
<accession>A0A0F9L1L0</accession>
<dbReference type="CDD" id="cd17535">
    <property type="entry name" value="REC_NarL-like"/>
    <property type="match status" value="1"/>
</dbReference>
<dbReference type="Pfam" id="PF00072">
    <property type="entry name" value="Response_reg"/>
    <property type="match status" value="1"/>
</dbReference>
<comment type="caution">
    <text evidence="7">The sequence shown here is derived from an EMBL/GenBank/DDBJ whole genome shotgun (WGS) entry which is preliminary data.</text>
</comment>
<evidence type="ECO:0000259" key="5">
    <source>
        <dbReference type="PROSITE" id="PS50043"/>
    </source>
</evidence>
<dbReference type="SMART" id="SM00421">
    <property type="entry name" value="HTH_LUXR"/>
    <property type="match status" value="1"/>
</dbReference>
<dbReference type="SMART" id="SM00448">
    <property type="entry name" value="REC"/>
    <property type="match status" value="1"/>
</dbReference>
<dbReference type="GO" id="GO:0006355">
    <property type="term" value="P:regulation of DNA-templated transcription"/>
    <property type="evidence" value="ECO:0007669"/>
    <property type="project" value="InterPro"/>
</dbReference>
<dbReference type="InterPro" id="IPR000792">
    <property type="entry name" value="Tscrpt_reg_LuxR_C"/>
</dbReference>
<dbReference type="PANTHER" id="PTHR43214">
    <property type="entry name" value="TWO-COMPONENT RESPONSE REGULATOR"/>
    <property type="match status" value="1"/>
</dbReference>
<evidence type="ECO:0000256" key="4">
    <source>
        <dbReference type="ARBA" id="ARBA00023163"/>
    </source>
</evidence>
<dbReference type="PROSITE" id="PS50110">
    <property type="entry name" value="RESPONSE_REGULATORY"/>
    <property type="match status" value="1"/>
</dbReference>
<dbReference type="CDD" id="cd06170">
    <property type="entry name" value="LuxR_C_like"/>
    <property type="match status" value="1"/>
</dbReference>
<keyword evidence="2" id="KW-0805">Transcription regulation</keyword>
<dbReference type="EMBL" id="LAZR01013510">
    <property type="protein sequence ID" value="KKM21630.1"/>
    <property type="molecule type" value="Genomic_DNA"/>
</dbReference>
<keyword evidence="4" id="KW-0804">Transcription</keyword>
<protein>
    <recommendedName>
        <fullName evidence="8">Response regulatory domain-containing protein</fullName>
    </recommendedName>
</protein>
<sequence length="208" mass="22030">MRILIADDHAVVRRGLREILSAELSPLEIGEAADAAETLQSIRRDHWDAVVLDITMPGGGGMDVLKQIRSSHPSLPVIVLSMHPEDQYALRALRAGAAGYVTKDAAPEELVAAIRKALSGGKYVSDSLAQRLAAGVAAGLDGPSHSALSDREYEVMCMLAGGTSVSGIAIELSLSVKTVSTYRSRILSKMGMASNAELTRYAMTEGLL</sequence>
<dbReference type="GO" id="GO:0000160">
    <property type="term" value="P:phosphorelay signal transduction system"/>
    <property type="evidence" value="ECO:0007669"/>
    <property type="project" value="InterPro"/>
</dbReference>
<dbReference type="AlphaFoldDB" id="A0A0F9L1L0"/>
<name>A0A0F9L1L0_9ZZZZ</name>
<dbReference type="GO" id="GO:0003677">
    <property type="term" value="F:DNA binding"/>
    <property type="evidence" value="ECO:0007669"/>
    <property type="project" value="UniProtKB-KW"/>
</dbReference>
<dbReference type="InterPro" id="IPR058245">
    <property type="entry name" value="NreC/VraR/RcsB-like_REC"/>
</dbReference>
<dbReference type="InterPro" id="IPR016032">
    <property type="entry name" value="Sig_transdc_resp-reg_C-effctor"/>
</dbReference>
<dbReference type="SUPFAM" id="SSF46894">
    <property type="entry name" value="C-terminal effector domain of the bipartite response regulators"/>
    <property type="match status" value="1"/>
</dbReference>
<feature type="domain" description="HTH luxR-type" evidence="5">
    <location>
        <begin position="141"/>
        <end position="206"/>
    </location>
</feature>
<dbReference type="InterPro" id="IPR001789">
    <property type="entry name" value="Sig_transdc_resp-reg_receiver"/>
</dbReference>
<dbReference type="PANTHER" id="PTHR43214:SF41">
    <property type="entry name" value="NITRATE_NITRITE RESPONSE REGULATOR PROTEIN NARP"/>
    <property type="match status" value="1"/>
</dbReference>
<dbReference type="Gene3D" id="3.40.50.2300">
    <property type="match status" value="1"/>
</dbReference>
<evidence type="ECO:0000259" key="6">
    <source>
        <dbReference type="PROSITE" id="PS50110"/>
    </source>
</evidence>
<dbReference type="PROSITE" id="PS00622">
    <property type="entry name" value="HTH_LUXR_1"/>
    <property type="match status" value="1"/>
</dbReference>
<keyword evidence="1" id="KW-0597">Phosphoprotein</keyword>
<feature type="domain" description="Response regulatory" evidence="6">
    <location>
        <begin position="2"/>
        <end position="118"/>
    </location>
</feature>
<organism evidence="7">
    <name type="scientific">marine sediment metagenome</name>
    <dbReference type="NCBI Taxonomy" id="412755"/>
    <lineage>
        <taxon>unclassified sequences</taxon>
        <taxon>metagenomes</taxon>
        <taxon>ecological metagenomes</taxon>
    </lineage>
</organism>
<keyword evidence="3" id="KW-0238">DNA-binding</keyword>